<dbReference type="Proteomes" id="UP000195781">
    <property type="component" value="Unassembled WGS sequence"/>
</dbReference>
<feature type="transmembrane region" description="Helical" evidence="1">
    <location>
        <begin position="97"/>
        <end position="116"/>
    </location>
</feature>
<dbReference type="PANTHER" id="PTHR40078">
    <property type="entry name" value="INTEGRAL MEMBRANE PROTEIN-RELATED"/>
    <property type="match status" value="1"/>
</dbReference>
<organism evidence="2 3">
    <name type="scientific">[Collinsella] massiliensis</name>
    <dbReference type="NCBI Taxonomy" id="1232426"/>
    <lineage>
        <taxon>Bacteria</taxon>
        <taxon>Bacillati</taxon>
        <taxon>Actinomycetota</taxon>
        <taxon>Coriobacteriia</taxon>
        <taxon>Coriobacteriales</taxon>
        <taxon>Coriobacteriaceae</taxon>
        <taxon>Enorma</taxon>
    </lineage>
</organism>
<sequence length="271" mass="29009">MSEAAAEAEGTWEDMTILERGGRIAKPVPSTSASTPQGKARFAERLRSERLLQRYIWFVLGVCINSFGVAFITKAALGTSPISSIPYVLDLKLPLTFGQTTFMLNLLYIALQVALLRRDFKPFQLTQILVNVLFSALIDVSMGALAWFTPATLPAQLASLALGCAILAFGVSVEVAPNVIVVPGEGIVRALSAVTEKPFGSVKMCFDTTLVVIACGLSFMFFGYLNGLGIGTIVSALAVGRLCNLFNRHVPLLAHIAELSRSSKGAPEEAL</sequence>
<dbReference type="RefSeq" id="WP_019238400.1">
    <property type="nucleotide sequence ID" value="NZ_CABKRW010000109.1"/>
</dbReference>
<dbReference type="OrthoDB" id="87655at2"/>
<dbReference type="Pfam" id="PF19700">
    <property type="entry name" value="DUF6198"/>
    <property type="match status" value="1"/>
</dbReference>
<gene>
    <name evidence="2" type="ORF">B5G02_06700</name>
</gene>
<reference evidence="3" key="1">
    <citation type="submission" date="2017-04" db="EMBL/GenBank/DDBJ databases">
        <title>Function of individual gut microbiota members based on whole genome sequencing of pure cultures obtained from chicken caecum.</title>
        <authorList>
            <person name="Medvecky M."/>
            <person name="Cejkova D."/>
            <person name="Polansky O."/>
            <person name="Karasova D."/>
            <person name="Kubasova T."/>
            <person name="Cizek A."/>
            <person name="Rychlik I."/>
        </authorList>
    </citation>
    <scope>NUCLEOTIDE SEQUENCE [LARGE SCALE GENOMIC DNA]</scope>
    <source>
        <strain evidence="3">An5</strain>
    </source>
</reference>
<keyword evidence="1" id="KW-1133">Transmembrane helix</keyword>
<feature type="transmembrane region" description="Helical" evidence="1">
    <location>
        <begin position="55"/>
        <end position="77"/>
    </location>
</feature>
<keyword evidence="1" id="KW-0812">Transmembrane</keyword>
<protein>
    <submittedName>
        <fullName evidence="2">Membrane protein</fullName>
    </submittedName>
</protein>
<comment type="caution">
    <text evidence="2">The sequence shown here is derived from an EMBL/GenBank/DDBJ whole genome shotgun (WGS) entry which is preliminary data.</text>
</comment>
<dbReference type="AlphaFoldDB" id="A0A1Y3XTL4"/>
<accession>A0A1Y3XTL4</accession>
<feature type="transmembrane region" description="Helical" evidence="1">
    <location>
        <begin position="160"/>
        <end position="183"/>
    </location>
</feature>
<keyword evidence="3" id="KW-1185">Reference proteome</keyword>
<dbReference type="PANTHER" id="PTHR40078:SF1">
    <property type="entry name" value="INTEGRAL MEMBRANE PROTEIN"/>
    <property type="match status" value="1"/>
</dbReference>
<proteinExistence type="predicted"/>
<evidence type="ECO:0000313" key="2">
    <source>
        <dbReference type="EMBL" id="OUN88461.1"/>
    </source>
</evidence>
<feature type="transmembrane region" description="Helical" evidence="1">
    <location>
        <begin position="128"/>
        <end position="148"/>
    </location>
</feature>
<name>A0A1Y3XTL4_9ACTN</name>
<dbReference type="EMBL" id="NFIE01000013">
    <property type="protein sequence ID" value="OUN88461.1"/>
    <property type="molecule type" value="Genomic_DNA"/>
</dbReference>
<feature type="transmembrane region" description="Helical" evidence="1">
    <location>
        <begin position="204"/>
        <end position="222"/>
    </location>
</feature>
<dbReference type="InterPro" id="IPR038750">
    <property type="entry name" value="YczE/YyaS-like"/>
</dbReference>
<evidence type="ECO:0000256" key="1">
    <source>
        <dbReference type="SAM" id="Phobius"/>
    </source>
</evidence>
<evidence type="ECO:0000313" key="3">
    <source>
        <dbReference type="Proteomes" id="UP000195781"/>
    </source>
</evidence>
<keyword evidence="1" id="KW-0472">Membrane</keyword>